<organism evidence="2 3">
    <name type="scientific">Coccidioides posadasii RMSCC 3488</name>
    <dbReference type="NCBI Taxonomy" id="454284"/>
    <lineage>
        <taxon>Eukaryota</taxon>
        <taxon>Fungi</taxon>
        <taxon>Dikarya</taxon>
        <taxon>Ascomycota</taxon>
        <taxon>Pezizomycotina</taxon>
        <taxon>Eurotiomycetes</taxon>
        <taxon>Eurotiomycetidae</taxon>
        <taxon>Onygenales</taxon>
        <taxon>Onygenaceae</taxon>
        <taxon>Coccidioides</taxon>
    </lineage>
</organism>
<evidence type="ECO:0000313" key="2">
    <source>
        <dbReference type="EMBL" id="KMM64980.1"/>
    </source>
</evidence>
<protein>
    <submittedName>
        <fullName evidence="2">SONB protein</fullName>
    </submittedName>
</protein>
<evidence type="ECO:0000313" key="3">
    <source>
        <dbReference type="Proteomes" id="UP000054567"/>
    </source>
</evidence>
<dbReference type="Proteomes" id="UP000054567">
    <property type="component" value="Unassembled WGS sequence"/>
</dbReference>
<gene>
    <name evidence="2" type="ORF">CPAG_01332</name>
</gene>
<dbReference type="AlphaFoldDB" id="A0A0J6F6R8"/>
<name>A0A0J6F6R8_COCPO</name>
<dbReference type="Gene3D" id="1.25.40.690">
    <property type="match status" value="1"/>
</dbReference>
<dbReference type="EMBL" id="DS268109">
    <property type="protein sequence ID" value="KMM64980.1"/>
    <property type="molecule type" value="Genomic_DNA"/>
</dbReference>
<evidence type="ECO:0000259" key="1">
    <source>
        <dbReference type="Pfam" id="PF12110"/>
    </source>
</evidence>
<accession>A0A0J6F6R8</accession>
<reference evidence="3" key="2">
    <citation type="journal article" date="2009" name="Genome Res.">
        <title>Comparative genomic analyses of the human fungal pathogens Coccidioides and their relatives.</title>
        <authorList>
            <person name="Sharpton T.J."/>
            <person name="Stajich J.E."/>
            <person name="Rounsley S.D."/>
            <person name="Gardner M.J."/>
            <person name="Wortman J.R."/>
            <person name="Jordar V.S."/>
            <person name="Maiti R."/>
            <person name="Kodira C.D."/>
            <person name="Neafsey D.E."/>
            <person name="Zeng Q."/>
            <person name="Hung C.-Y."/>
            <person name="McMahan C."/>
            <person name="Muszewska A."/>
            <person name="Grynberg M."/>
            <person name="Mandel M.A."/>
            <person name="Kellner E.M."/>
            <person name="Barker B.M."/>
            <person name="Galgiani J.N."/>
            <person name="Orbach M.J."/>
            <person name="Kirkland T.N."/>
            <person name="Cole G.T."/>
            <person name="Henn M.R."/>
            <person name="Birren B.W."/>
            <person name="Taylor J.W."/>
        </authorList>
    </citation>
    <scope>NUCLEOTIDE SEQUENCE [LARGE SCALE GENOMIC DNA]</scope>
    <source>
        <strain evidence="3">RMSCC 3488</strain>
    </source>
</reference>
<dbReference type="OrthoDB" id="3797628at2759"/>
<dbReference type="InterPro" id="IPR021967">
    <property type="entry name" value="Nup98_C"/>
</dbReference>
<sequence>MLDAHEPEIILYKLGDMKENQDALLLQKARSVIQLIDDVPSASLSVADFLALIDVVQEESPEGELERRVWQLAYILFNDDIEDDISAGVPEHFRKQYLHRIKKDRLSLLWEDIIRQTHGANVEASATAEERAIRYLCLHRVEDACKALIEGGNPHLATLISQAGRDETIRKDMKDQIEFWRNQNVLSEMTEPIRALYELVAGNCLRSEGKPNAAIEDRTSTFSISERFGLDWVQAFGLRLWYGIGESDSIEAAPAYPTSIFGDRREQPGADLPESPLWVILKIFAVAKYNGKHPEIQPICVPRDIMPEAFSAQGLHNRLSFQLFHHICKVARQYNALEIDEHRADQLALNYAWELAASEEYGPALFVLLYLNRAVDRERSIKEMLCQFAELLPAPVLEDETTSVMWKYLTQELPSSDPLDLGRESTLCTVRRSHDTFCRVVAPRLVIERDYDTLKLLLDVFGKTPERRIRGWPQEGGLYRDFLALVDVPGIRKDQAVLKRLTSTLINAGEKIEKSTTVPFEEKVALKEIGRLVAGWCTNDIGSTLQPADILRLPMTQDARRIHAAEVSKRYYRAIMASGA</sequence>
<dbReference type="VEuPathDB" id="FungiDB:CPAG_01332"/>
<proteinExistence type="predicted"/>
<dbReference type="Pfam" id="PF12110">
    <property type="entry name" value="Nup96"/>
    <property type="match status" value="1"/>
</dbReference>
<dbReference type="FunFam" id="1.25.40.690:FF:000003">
    <property type="entry name" value="Nucleoporin SONB, putative"/>
    <property type="match status" value="1"/>
</dbReference>
<reference evidence="2 3" key="1">
    <citation type="submission" date="2007-06" db="EMBL/GenBank/DDBJ databases">
        <title>The Genome Sequence of Coccidioides posadasii RMSCC_3488.</title>
        <authorList>
            <consortium name="Coccidioides Genome Resources Consortium"/>
            <consortium name="The Broad Institute Genome Sequencing Platform"/>
            <person name="Henn M.R."/>
            <person name="Sykes S."/>
            <person name="Young S."/>
            <person name="Jaffe D."/>
            <person name="Berlin A."/>
            <person name="Alvarez P."/>
            <person name="Butler J."/>
            <person name="Gnerre S."/>
            <person name="Grabherr M."/>
            <person name="Mauceli E."/>
            <person name="Brockman W."/>
            <person name="Kodira C."/>
            <person name="Alvarado L."/>
            <person name="Zeng Q."/>
            <person name="Crawford M."/>
            <person name="Antoine C."/>
            <person name="Devon K."/>
            <person name="Galgiani J."/>
            <person name="Orsborn K."/>
            <person name="Lewis M.L."/>
            <person name="Nusbaum C."/>
            <person name="Galagan J."/>
            <person name="Birren B."/>
        </authorList>
    </citation>
    <scope>NUCLEOTIDE SEQUENCE [LARGE SCALE GENOMIC DNA]</scope>
    <source>
        <strain evidence="2 3">RMSCC 3488</strain>
    </source>
</reference>
<feature type="domain" description="Nuclear pore complex protein NUP96 C-terminal" evidence="1">
    <location>
        <begin position="130"/>
        <end position="413"/>
    </location>
</feature>
<reference evidence="3" key="3">
    <citation type="journal article" date="2010" name="Genome Res.">
        <title>Population genomic sequencing of Coccidioides fungi reveals recent hybridization and transposon control.</title>
        <authorList>
            <person name="Neafsey D.E."/>
            <person name="Barker B.M."/>
            <person name="Sharpton T.J."/>
            <person name="Stajich J.E."/>
            <person name="Park D.J."/>
            <person name="Whiston E."/>
            <person name="Hung C.-Y."/>
            <person name="McMahan C."/>
            <person name="White J."/>
            <person name="Sykes S."/>
            <person name="Heiman D."/>
            <person name="Young S."/>
            <person name="Zeng Q."/>
            <person name="Abouelleil A."/>
            <person name="Aftuck L."/>
            <person name="Bessette D."/>
            <person name="Brown A."/>
            <person name="FitzGerald M."/>
            <person name="Lui A."/>
            <person name="Macdonald J.P."/>
            <person name="Priest M."/>
            <person name="Orbach M.J."/>
            <person name="Galgiani J.N."/>
            <person name="Kirkland T.N."/>
            <person name="Cole G.T."/>
            <person name="Birren B.W."/>
            <person name="Henn M.R."/>
            <person name="Taylor J.W."/>
            <person name="Rounsley S.D."/>
        </authorList>
    </citation>
    <scope>NUCLEOTIDE SEQUENCE [LARGE SCALE GENOMIC DNA]</scope>
    <source>
        <strain evidence="3">RMSCC 3488</strain>
    </source>
</reference>